<dbReference type="InterPro" id="IPR045540">
    <property type="entry name" value="YegS/DAGK_C"/>
</dbReference>
<evidence type="ECO:0000259" key="9">
    <source>
        <dbReference type="PROSITE" id="PS50146"/>
    </source>
</evidence>
<dbReference type="RefSeq" id="WP_117563202.1">
    <property type="nucleotide sequence ID" value="NZ_BAABZL010000001.1"/>
</dbReference>
<keyword evidence="12" id="KW-1185">Reference proteome</keyword>
<dbReference type="GO" id="GO:0005524">
    <property type="term" value="F:ATP binding"/>
    <property type="evidence" value="ECO:0007669"/>
    <property type="project" value="UniProtKB-KW"/>
</dbReference>
<dbReference type="InterPro" id="IPR050187">
    <property type="entry name" value="Lipid_Phosphate_FormReg"/>
</dbReference>
<dbReference type="EMBL" id="JAKNGE010000058">
    <property type="protein sequence ID" value="MCG4749269.1"/>
    <property type="molecule type" value="Genomic_DNA"/>
</dbReference>
<keyword evidence="8" id="KW-1208">Phospholipid metabolism</keyword>
<dbReference type="InterPro" id="IPR001206">
    <property type="entry name" value="Diacylglycerol_kinase_cat_dom"/>
</dbReference>
<comment type="similarity">
    <text evidence="2">Belongs to the diacylglycerol/lipid kinase family.</text>
</comment>
<evidence type="ECO:0000256" key="6">
    <source>
        <dbReference type="ARBA" id="ARBA00022840"/>
    </source>
</evidence>
<protein>
    <submittedName>
        <fullName evidence="10">Diacylglycerol kinase family lipid kinase</fullName>
    </submittedName>
</protein>
<comment type="caution">
    <text evidence="10">The sequence shown here is derived from an EMBL/GenBank/DDBJ whole genome shotgun (WGS) entry which is preliminary data.</text>
</comment>
<organism evidence="10 13">
    <name type="scientific">Enterocloster aldenensis</name>
    <dbReference type="NCBI Taxonomy" id="358742"/>
    <lineage>
        <taxon>Bacteria</taxon>
        <taxon>Bacillati</taxon>
        <taxon>Bacillota</taxon>
        <taxon>Clostridia</taxon>
        <taxon>Lachnospirales</taxon>
        <taxon>Lachnospiraceae</taxon>
        <taxon>Enterocloster</taxon>
    </lineage>
</organism>
<dbReference type="Gene3D" id="3.40.50.10330">
    <property type="entry name" value="Probable inorganic polyphosphate/atp-NAD kinase, domain 1"/>
    <property type="match status" value="1"/>
</dbReference>
<reference evidence="11" key="2">
    <citation type="submission" date="2020-02" db="EMBL/GenBank/DDBJ databases">
        <authorList>
            <person name="Littmann E."/>
            <person name="Sorbara M."/>
        </authorList>
    </citation>
    <scope>NUCLEOTIDE SEQUENCE</scope>
    <source>
        <strain evidence="11">MSK.1.17</strain>
    </source>
</reference>
<evidence type="ECO:0000313" key="13">
    <source>
        <dbReference type="Proteomes" id="UP001299608"/>
    </source>
</evidence>
<dbReference type="PROSITE" id="PS50146">
    <property type="entry name" value="DAGK"/>
    <property type="match status" value="1"/>
</dbReference>
<evidence type="ECO:0000256" key="3">
    <source>
        <dbReference type="ARBA" id="ARBA00022679"/>
    </source>
</evidence>
<feature type="domain" description="DAGKc" evidence="9">
    <location>
        <begin position="1"/>
        <end position="130"/>
    </location>
</feature>
<dbReference type="InterPro" id="IPR016064">
    <property type="entry name" value="NAD/diacylglycerol_kinase_sf"/>
</dbReference>
<evidence type="ECO:0000256" key="2">
    <source>
        <dbReference type="ARBA" id="ARBA00005983"/>
    </source>
</evidence>
<dbReference type="GO" id="GO:0008654">
    <property type="term" value="P:phospholipid biosynthetic process"/>
    <property type="evidence" value="ECO:0007669"/>
    <property type="project" value="UniProtKB-KW"/>
</dbReference>
<dbReference type="Proteomes" id="UP001299608">
    <property type="component" value="Unassembled WGS sequence"/>
</dbReference>
<evidence type="ECO:0000256" key="4">
    <source>
        <dbReference type="ARBA" id="ARBA00022741"/>
    </source>
</evidence>
<sequence>MYNFIVNPNAGSGRGMKLWKAMARYMDNHNIEYEAFLTEGIGDARLIARRLTDGVREPRYIIAVGGDGTMNEVLDGVSFHAPLSLGYIPAGTGNDLARSLHMPRRVFKCLKKQLTPRHFTMIDYGVLSYGDREVSHRRFLVSAGIGYDASVCQDVLTSGCSRRLSCMGLGRLSYIIFGIRQFFRCKSSKGYIILDGVKKVEFNNILFISCHIQPSEGGGFLFAPGADGSDGKMNICVVSHAAKARMIPVLLSALTRRKGKQKGVRSFECREIAIHTEAALPVHADGECCGLQTDIQAGCIARKVRMMV</sequence>
<comment type="cofactor">
    <cofactor evidence="1">
        <name>Mg(2+)</name>
        <dbReference type="ChEBI" id="CHEBI:18420"/>
    </cofactor>
</comment>
<evidence type="ECO:0000313" key="11">
    <source>
        <dbReference type="EMBL" id="NSJ49976.1"/>
    </source>
</evidence>
<evidence type="ECO:0000313" key="10">
    <source>
        <dbReference type="EMBL" id="MCG4749269.1"/>
    </source>
</evidence>
<dbReference type="InterPro" id="IPR017438">
    <property type="entry name" value="ATP-NAD_kinase_N"/>
</dbReference>
<dbReference type="Gene3D" id="2.60.200.40">
    <property type="match status" value="1"/>
</dbReference>
<dbReference type="AlphaFoldDB" id="A0AAW5C264"/>
<keyword evidence="3" id="KW-0808">Transferase</keyword>
<name>A0AAW5C264_9FIRM</name>
<dbReference type="Pfam" id="PF19279">
    <property type="entry name" value="YegS_C"/>
    <property type="match status" value="1"/>
</dbReference>
<dbReference type="PANTHER" id="PTHR12358:SF54">
    <property type="entry name" value="SPHINGOSINE KINASE RELATED PROTEIN"/>
    <property type="match status" value="1"/>
</dbReference>
<keyword evidence="7" id="KW-0594">Phospholipid biosynthesis</keyword>
<evidence type="ECO:0000256" key="5">
    <source>
        <dbReference type="ARBA" id="ARBA00022777"/>
    </source>
</evidence>
<dbReference type="GeneID" id="97207824"/>
<dbReference type="GO" id="GO:0016301">
    <property type="term" value="F:kinase activity"/>
    <property type="evidence" value="ECO:0007669"/>
    <property type="project" value="UniProtKB-KW"/>
</dbReference>
<keyword evidence="5 10" id="KW-0418">Kinase</keyword>
<keyword evidence="4" id="KW-0547">Nucleotide-binding</keyword>
<dbReference type="Pfam" id="PF00781">
    <property type="entry name" value="DAGK_cat"/>
    <property type="match status" value="1"/>
</dbReference>
<evidence type="ECO:0000256" key="1">
    <source>
        <dbReference type="ARBA" id="ARBA00001946"/>
    </source>
</evidence>
<proteinExistence type="inferred from homology"/>
<dbReference type="Proteomes" id="UP000669239">
    <property type="component" value="Unassembled WGS sequence"/>
</dbReference>
<accession>A0AAW5C264</accession>
<keyword evidence="6" id="KW-0067">ATP-binding</keyword>
<reference evidence="11 12" key="1">
    <citation type="journal article" date="2020" name="Cell Host Microbe">
        <title>Functional and Genomic Variation between Human-Derived Isolates of Lachnospiraceae Reveals Inter- and Intra-Species Diversity.</title>
        <authorList>
            <person name="Sorbara M.T."/>
            <person name="Littmann E.R."/>
            <person name="Fontana E."/>
            <person name="Moody T.U."/>
            <person name="Kohout C.E."/>
            <person name="Gjonbalaj M."/>
            <person name="Eaton V."/>
            <person name="Seok R."/>
            <person name="Leiner I.M."/>
            <person name="Pamer E.G."/>
        </authorList>
    </citation>
    <scope>NUCLEOTIDE SEQUENCE [LARGE SCALE GENOMIC DNA]</scope>
    <source>
        <strain evidence="11 12">MSK.1.17</strain>
    </source>
</reference>
<evidence type="ECO:0000256" key="8">
    <source>
        <dbReference type="ARBA" id="ARBA00023264"/>
    </source>
</evidence>
<dbReference type="SUPFAM" id="SSF111331">
    <property type="entry name" value="NAD kinase/diacylglycerol kinase-like"/>
    <property type="match status" value="1"/>
</dbReference>
<evidence type="ECO:0000313" key="12">
    <source>
        <dbReference type="Proteomes" id="UP000669239"/>
    </source>
</evidence>
<keyword evidence="7" id="KW-0444">Lipid biosynthesis</keyword>
<evidence type="ECO:0000256" key="7">
    <source>
        <dbReference type="ARBA" id="ARBA00023209"/>
    </source>
</evidence>
<dbReference type="SMART" id="SM00046">
    <property type="entry name" value="DAGKc"/>
    <property type="match status" value="1"/>
</dbReference>
<dbReference type="PANTHER" id="PTHR12358">
    <property type="entry name" value="SPHINGOSINE KINASE"/>
    <property type="match status" value="1"/>
</dbReference>
<dbReference type="EMBL" id="JAAITT010000020">
    <property type="protein sequence ID" value="NSJ49976.1"/>
    <property type="molecule type" value="Genomic_DNA"/>
</dbReference>
<keyword evidence="7" id="KW-0443">Lipid metabolism</keyword>
<gene>
    <name evidence="11" type="ORF">G5B36_14885</name>
    <name evidence="10" type="ORF">L0N08_28075</name>
</gene>
<reference evidence="10" key="3">
    <citation type="submission" date="2022-01" db="EMBL/GenBank/DDBJ databases">
        <title>Collection of gut derived symbiotic bacterial strains cultured from healthy donors.</title>
        <authorList>
            <person name="Lin H."/>
            <person name="Kohout C."/>
            <person name="Waligurski E."/>
            <person name="Pamer E.G."/>
        </authorList>
    </citation>
    <scope>NUCLEOTIDE SEQUENCE</scope>
    <source>
        <strain evidence="10">DFI.6.55</strain>
    </source>
</reference>